<proteinExistence type="predicted"/>
<protein>
    <submittedName>
        <fullName evidence="1">Uncharacterized protein</fullName>
    </submittedName>
</protein>
<comment type="caution">
    <text evidence="1">The sequence shown here is derived from an EMBL/GenBank/DDBJ whole genome shotgun (WGS) entry which is preliminary data.</text>
</comment>
<dbReference type="Proteomes" id="UP001055811">
    <property type="component" value="Linkage Group LG08"/>
</dbReference>
<reference evidence="1 2" key="2">
    <citation type="journal article" date="2022" name="Mol. Ecol. Resour.">
        <title>The genomes of chicory, endive, great burdock and yacon provide insights into Asteraceae paleo-polyploidization history and plant inulin production.</title>
        <authorList>
            <person name="Fan W."/>
            <person name="Wang S."/>
            <person name="Wang H."/>
            <person name="Wang A."/>
            <person name="Jiang F."/>
            <person name="Liu H."/>
            <person name="Zhao H."/>
            <person name="Xu D."/>
            <person name="Zhang Y."/>
        </authorList>
    </citation>
    <scope>NUCLEOTIDE SEQUENCE [LARGE SCALE GENOMIC DNA]</scope>
    <source>
        <strain evidence="2">cv. Punajuju</strain>
        <tissue evidence="1">Leaves</tissue>
    </source>
</reference>
<keyword evidence="2" id="KW-1185">Reference proteome</keyword>
<organism evidence="1 2">
    <name type="scientific">Cichorium intybus</name>
    <name type="common">Chicory</name>
    <dbReference type="NCBI Taxonomy" id="13427"/>
    <lineage>
        <taxon>Eukaryota</taxon>
        <taxon>Viridiplantae</taxon>
        <taxon>Streptophyta</taxon>
        <taxon>Embryophyta</taxon>
        <taxon>Tracheophyta</taxon>
        <taxon>Spermatophyta</taxon>
        <taxon>Magnoliopsida</taxon>
        <taxon>eudicotyledons</taxon>
        <taxon>Gunneridae</taxon>
        <taxon>Pentapetalae</taxon>
        <taxon>asterids</taxon>
        <taxon>campanulids</taxon>
        <taxon>Asterales</taxon>
        <taxon>Asteraceae</taxon>
        <taxon>Cichorioideae</taxon>
        <taxon>Cichorieae</taxon>
        <taxon>Cichoriinae</taxon>
        <taxon>Cichorium</taxon>
    </lineage>
</organism>
<gene>
    <name evidence="1" type="ORF">L2E82_44859</name>
</gene>
<accession>A0ACB8ZRL3</accession>
<reference evidence="2" key="1">
    <citation type="journal article" date="2022" name="Mol. Ecol. Resour.">
        <title>The genomes of chicory, endive, great burdock and yacon provide insights into Asteraceae palaeo-polyploidization history and plant inulin production.</title>
        <authorList>
            <person name="Fan W."/>
            <person name="Wang S."/>
            <person name="Wang H."/>
            <person name="Wang A."/>
            <person name="Jiang F."/>
            <person name="Liu H."/>
            <person name="Zhao H."/>
            <person name="Xu D."/>
            <person name="Zhang Y."/>
        </authorList>
    </citation>
    <scope>NUCLEOTIDE SEQUENCE [LARGE SCALE GENOMIC DNA]</scope>
    <source>
        <strain evidence="2">cv. Punajuju</strain>
    </source>
</reference>
<evidence type="ECO:0000313" key="2">
    <source>
        <dbReference type="Proteomes" id="UP001055811"/>
    </source>
</evidence>
<evidence type="ECO:0000313" key="1">
    <source>
        <dbReference type="EMBL" id="KAI3700238.1"/>
    </source>
</evidence>
<dbReference type="EMBL" id="CM042016">
    <property type="protein sequence ID" value="KAI3700238.1"/>
    <property type="molecule type" value="Genomic_DNA"/>
</dbReference>
<sequence length="70" mass="8079">MEEVEEDDEREKWEVDIKTPSTPADSVLFDLSLSIYSVFPFSPSCPSIPIRTPLSRIHRFPVVFPVIETR</sequence>
<name>A0ACB8ZRL3_CICIN</name>